<accession>A0A4Y7JNC8</accession>
<dbReference type="InterPro" id="IPR008417">
    <property type="entry name" value="BAP29/BAP31"/>
</dbReference>
<comment type="subcellular location">
    <subcellularLocation>
        <location evidence="1">Endoplasmic reticulum membrane</location>
        <topology evidence="1">Multi-pass membrane protein</topology>
    </subcellularLocation>
</comment>
<reference evidence="14 15" key="1">
    <citation type="journal article" date="2018" name="Science">
        <title>The opium poppy genome and morphinan production.</title>
        <authorList>
            <person name="Guo L."/>
            <person name="Winzer T."/>
            <person name="Yang X."/>
            <person name="Li Y."/>
            <person name="Ning Z."/>
            <person name="He Z."/>
            <person name="Teodor R."/>
            <person name="Lu Y."/>
            <person name="Bowser T.A."/>
            <person name="Graham I.A."/>
            <person name="Ye K."/>
        </authorList>
    </citation>
    <scope>NUCLEOTIDE SEQUENCE [LARGE SCALE GENOMIC DNA]</scope>
    <source>
        <strain evidence="15">cv. HN1</strain>
        <tissue evidence="14">Leaves</tissue>
    </source>
</reference>
<organism evidence="14 15">
    <name type="scientific">Papaver somniferum</name>
    <name type="common">Opium poppy</name>
    <dbReference type="NCBI Taxonomy" id="3469"/>
    <lineage>
        <taxon>Eukaryota</taxon>
        <taxon>Viridiplantae</taxon>
        <taxon>Streptophyta</taxon>
        <taxon>Embryophyta</taxon>
        <taxon>Tracheophyta</taxon>
        <taxon>Spermatophyta</taxon>
        <taxon>Magnoliopsida</taxon>
        <taxon>Ranunculales</taxon>
        <taxon>Papaveraceae</taxon>
        <taxon>Papaveroideae</taxon>
        <taxon>Papaver</taxon>
    </lineage>
</organism>
<dbReference type="CDD" id="cd06530">
    <property type="entry name" value="S26_SPase_I"/>
    <property type="match status" value="1"/>
</dbReference>
<keyword evidence="7" id="KW-0653">Protein transport</keyword>
<name>A0A4Y7JNC8_PAPSO</name>
<evidence type="ECO:0000259" key="13">
    <source>
        <dbReference type="Pfam" id="PF10502"/>
    </source>
</evidence>
<keyword evidence="4 12" id="KW-0812">Transmembrane</keyword>
<dbReference type="EMBL" id="CM010719">
    <property type="protein sequence ID" value="RZC62237.1"/>
    <property type="molecule type" value="Genomic_DNA"/>
</dbReference>
<keyword evidence="6" id="KW-0256">Endoplasmic reticulum</keyword>
<dbReference type="InterPro" id="IPR036286">
    <property type="entry name" value="LexA/Signal_pep-like_sf"/>
</dbReference>
<evidence type="ECO:0000313" key="14">
    <source>
        <dbReference type="EMBL" id="RZC62237.1"/>
    </source>
</evidence>
<feature type="transmembrane region" description="Helical" evidence="12">
    <location>
        <begin position="6"/>
        <end position="24"/>
    </location>
</feature>
<evidence type="ECO:0000256" key="8">
    <source>
        <dbReference type="ARBA" id="ARBA00022989"/>
    </source>
</evidence>
<dbReference type="GO" id="GO:0006888">
    <property type="term" value="P:endoplasmic reticulum to Golgi vesicle-mediated transport"/>
    <property type="evidence" value="ECO:0007669"/>
    <property type="project" value="TreeGrafter"/>
</dbReference>
<dbReference type="AlphaFoldDB" id="A0A4Y7JNC8"/>
<evidence type="ECO:0000256" key="10">
    <source>
        <dbReference type="ARBA" id="ARBA00023136"/>
    </source>
</evidence>
<dbReference type="SUPFAM" id="SSF51306">
    <property type="entry name" value="LexA/Signal peptidase"/>
    <property type="match status" value="1"/>
</dbReference>
<keyword evidence="8 12" id="KW-1133">Transmembrane helix</keyword>
<dbReference type="FunFam" id="1.20.5.110:FF:000011">
    <property type="entry name" value="B-cell receptor-associated protein 29"/>
    <property type="match status" value="1"/>
</dbReference>
<feature type="coiled-coil region" evidence="11">
    <location>
        <begin position="123"/>
        <end position="203"/>
    </location>
</feature>
<dbReference type="GO" id="GO:0004252">
    <property type="term" value="F:serine-type endopeptidase activity"/>
    <property type="evidence" value="ECO:0007669"/>
    <property type="project" value="InterPro"/>
</dbReference>
<dbReference type="PANTHER" id="PTHR12701">
    <property type="entry name" value="BCR-ASSOCIATED PROTEIN, BAP"/>
    <property type="match status" value="1"/>
</dbReference>
<dbReference type="Pfam" id="PF10502">
    <property type="entry name" value="Peptidase_S26"/>
    <property type="match status" value="1"/>
</dbReference>
<feature type="transmembrane region" description="Helical" evidence="12">
    <location>
        <begin position="325"/>
        <end position="344"/>
    </location>
</feature>
<keyword evidence="10 12" id="KW-0472">Membrane</keyword>
<evidence type="ECO:0000313" key="15">
    <source>
        <dbReference type="Proteomes" id="UP000316621"/>
    </source>
</evidence>
<evidence type="ECO:0000256" key="6">
    <source>
        <dbReference type="ARBA" id="ARBA00022824"/>
    </source>
</evidence>
<proteinExistence type="inferred from homology"/>
<dbReference type="GO" id="GO:0070973">
    <property type="term" value="P:protein localization to endoplasmic reticulum exit site"/>
    <property type="evidence" value="ECO:0007669"/>
    <property type="project" value="TreeGrafter"/>
</dbReference>
<feature type="transmembrane region" description="Helical" evidence="12">
    <location>
        <begin position="88"/>
        <end position="106"/>
    </location>
</feature>
<evidence type="ECO:0000256" key="5">
    <source>
        <dbReference type="ARBA" id="ARBA00022703"/>
    </source>
</evidence>
<feature type="transmembrane region" description="Helical" evidence="12">
    <location>
        <begin position="45"/>
        <end position="68"/>
    </location>
</feature>
<evidence type="ECO:0000256" key="4">
    <source>
        <dbReference type="ARBA" id="ARBA00022692"/>
    </source>
</evidence>
<dbReference type="GO" id="GO:0005789">
    <property type="term" value="C:endoplasmic reticulum membrane"/>
    <property type="evidence" value="ECO:0007669"/>
    <property type="project" value="UniProtKB-SubCell"/>
</dbReference>
<dbReference type="GO" id="GO:0006886">
    <property type="term" value="P:intracellular protein transport"/>
    <property type="evidence" value="ECO:0007669"/>
    <property type="project" value="InterPro"/>
</dbReference>
<evidence type="ECO:0000256" key="3">
    <source>
        <dbReference type="ARBA" id="ARBA00022448"/>
    </source>
</evidence>
<dbReference type="Proteomes" id="UP000316621">
    <property type="component" value="Chromosome 5"/>
</dbReference>
<evidence type="ECO:0000256" key="1">
    <source>
        <dbReference type="ARBA" id="ARBA00004477"/>
    </source>
</evidence>
<dbReference type="Gene3D" id="1.20.5.110">
    <property type="match status" value="1"/>
</dbReference>
<dbReference type="Gramene" id="RZC62237">
    <property type="protein sequence ID" value="RZC62237"/>
    <property type="gene ID" value="C5167_024012"/>
</dbReference>
<comment type="similarity">
    <text evidence="2">Belongs to the BCAP29/BCAP31 family.</text>
</comment>
<dbReference type="PANTHER" id="PTHR12701:SF13">
    <property type="entry name" value="ENDOPLASMIC RETICULUM TRANSMEMBRANE PROTEIN"/>
    <property type="match status" value="1"/>
</dbReference>
<keyword evidence="9 11" id="KW-0175">Coiled coil</keyword>
<feature type="domain" description="Peptidase S26" evidence="13">
    <location>
        <begin position="201"/>
        <end position="255"/>
    </location>
</feature>
<sequence>MYQLLIMVLIVEGIMAFLLVVKIGPFRDLVMKVIDQLKTGKGPEITVKTIVGVMSLILASSVYNFLWIQNKNVKHGTLTPMDQVLVRTHLLDSSLIAFSLFLWFIIYRLHHYLTKMCGLKTKAQFCKEEVEKLQLKIKEKEEKASKERRLLNEEVSKLKENLKKMKSESEEKDKRVLAAESDVAALQKQSNDLLLEYDRLLEDNQILQSQNLGYRYRKVNNGDIVIVRSPENPKKSPTKHILGMEGDNLAYLADPCYYGNTNTLAGNVPPKANFSWTCRRLNGLNSSSMIEGGNFDGAKAYKDSKIRNMLTCKSSTDIITRRPELHLLLSALVALLVPGAYSIVQNPFPSVPEVHYQGLVKDLHSDSSLTKSGVYWSWNKDLASFENQLSLEG</sequence>
<evidence type="ECO:0000256" key="12">
    <source>
        <dbReference type="SAM" id="Phobius"/>
    </source>
</evidence>
<dbReference type="STRING" id="3469.A0A4Y7JNC8"/>
<gene>
    <name evidence="14" type="ORF">C5167_024012</name>
</gene>
<evidence type="ECO:0000256" key="9">
    <source>
        <dbReference type="ARBA" id="ARBA00023054"/>
    </source>
</evidence>
<evidence type="ECO:0000256" key="7">
    <source>
        <dbReference type="ARBA" id="ARBA00022927"/>
    </source>
</evidence>
<dbReference type="InterPro" id="IPR019533">
    <property type="entry name" value="Peptidase_S26"/>
</dbReference>
<dbReference type="GO" id="GO:0006465">
    <property type="term" value="P:signal peptide processing"/>
    <property type="evidence" value="ECO:0007669"/>
    <property type="project" value="InterPro"/>
</dbReference>
<keyword evidence="5" id="KW-0053">Apoptosis</keyword>
<keyword evidence="15" id="KW-1185">Reference proteome</keyword>
<evidence type="ECO:0000256" key="2">
    <source>
        <dbReference type="ARBA" id="ARBA00007956"/>
    </source>
</evidence>
<protein>
    <recommendedName>
        <fullName evidence="13">Peptidase S26 domain-containing protein</fullName>
    </recommendedName>
</protein>
<keyword evidence="3" id="KW-0813">Transport</keyword>
<evidence type="ECO:0000256" key="11">
    <source>
        <dbReference type="SAM" id="Coils"/>
    </source>
</evidence>